<dbReference type="InterPro" id="IPR043502">
    <property type="entry name" value="DNA/RNA_pol_sf"/>
</dbReference>
<evidence type="ECO:0000313" key="2">
    <source>
        <dbReference type="EMBL" id="CAH2238060.1"/>
    </source>
</evidence>
<dbReference type="SUPFAM" id="SSF56672">
    <property type="entry name" value="DNA/RNA polymerases"/>
    <property type="match status" value="1"/>
</dbReference>
<name>A0A8S4RL04_9NEOP</name>
<dbReference type="AlphaFoldDB" id="A0A8S4RL04"/>
<gene>
    <name evidence="2" type="primary">jg9758</name>
    <name evidence="2" type="ORF">PAEG_LOCUS15214</name>
</gene>
<comment type="caution">
    <text evidence="2">The sequence shown here is derived from an EMBL/GenBank/DDBJ whole genome shotgun (WGS) entry which is preliminary data.</text>
</comment>
<dbReference type="InterPro" id="IPR000477">
    <property type="entry name" value="RT_dom"/>
</dbReference>
<reference evidence="2" key="1">
    <citation type="submission" date="2022-03" db="EMBL/GenBank/DDBJ databases">
        <authorList>
            <person name="Lindestad O."/>
        </authorList>
    </citation>
    <scope>NUCLEOTIDE SEQUENCE</scope>
</reference>
<accession>A0A8S4RL04</accession>
<sequence length="345" mass="38477">MPNVPCSVVLADQNTVVTTRPLPTGVVRDDREAFSQQVPPYLKRLLEAYLQDREVIWEGSDGWIYRHLVCCGVPQGSVLGPILWNIGFDWLLRGPLLPGMRVLCYADDTLVTACGNTYEDAARLAVVGTSMVVDRIRMIGLKVSISKTEAILSIIHRPRRGPPRGAYITVLVLGLTLDGRWGFKAHFTQLGPRLVSTAAALGRLLPNIGGPESTCRRLYAGIVRSMALYGAPIWMHAMTTHNKILLRRPQRIIAVRTIRGYRTVSSTAATFLASDPPWELQAEVLAEVYRYRAEMRTQGESLDAEEVRRIRTLAQAALVSRWKEDLESPIAGSWTVDAIRHKKKL</sequence>
<proteinExistence type="predicted"/>
<keyword evidence="3" id="KW-1185">Reference proteome</keyword>
<dbReference type="OrthoDB" id="6914691at2759"/>
<organism evidence="2 3">
    <name type="scientific">Pararge aegeria aegeria</name>
    <dbReference type="NCBI Taxonomy" id="348720"/>
    <lineage>
        <taxon>Eukaryota</taxon>
        <taxon>Metazoa</taxon>
        <taxon>Ecdysozoa</taxon>
        <taxon>Arthropoda</taxon>
        <taxon>Hexapoda</taxon>
        <taxon>Insecta</taxon>
        <taxon>Pterygota</taxon>
        <taxon>Neoptera</taxon>
        <taxon>Endopterygota</taxon>
        <taxon>Lepidoptera</taxon>
        <taxon>Glossata</taxon>
        <taxon>Ditrysia</taxon>
        <taxon>Papilionoidea</taxon>
        <taxon>Nymphalidae</taxon>
        <taxon>Satyrinae</taxon>
        <taxon>Satyrini</taxon>
        <taxon>Parargina</taxon>
        <taxon>Pararge</taxon>
    </lineage>
</organism>
<dbReference type="PROSITE" id="PS50878">
    <property type="entry name" value="RT_POL"/>
    <property type="match status" value="1"/>
</dbReference>
<evidence type="ECO:0000313" key="3">
    <source>
        <dbReference type="Proteomes" id="UP000838756"/>
    </source>
</evidence>
<dbReference type="GO" id="GO:0071897">
    <property type="term" value="P:DNA biosynthetic process"/>
    <property type="evidence" value="ECO:0007669"/>
    <property type="project" value="UniProtKB-ARBA"/>
</dbReference>
<dbReference type="Pfam" id="PF00078">
    <property type="entry name" value="RVT_1"/>
    <property type="match status" value="1"/>
</dbReference>
<dbReference type="Proteomes" id="UP000838756">
    <property type="component" value="Unassembled WGS sequence"/>
</dbReference>
<protein>
    <submittedName>
        <fullName evidence="2">Jg9758 protein</fullName>
    </submittedName>
</protein>
<feature type="domain" description="Reverse transcriptase" evidence="1">
    <location>
        <begin position="1"/>
        <end position="177"/>
    </location>
</feature>
<dbReference type="EMBL" id="CAKXAJ010025319">
    <property type="protein sequence ID" value="CAH2238060.1"/>
    <property type="molecule type" value="Genomic_DNA"/>
</dbReference>
<evidence type="ECO:0000259" key="1">
    <source>
        <dbReference type="PROSITE" id="PS50878"/>
    </source>
</evidence>